<name>A0A250DLG9_9BURK</name>
<evidence type="ECO:0000256" key="17">
    <source>
        <dbReference type="ARBA" id="ARBA00049108"/>
    </source>
</evidence>
<accession>A0A250DLG9</accession>
<comment type="catalytic activity">
    <reaction evidence="18">
        <text>a (2E)-enoyl-CoA + NADPH + H(+) = a 2,3-saturated acyl-CoA + NADP(+)</text>
        <dbReference type="Rhea" id="RHEA:33763"/>
        <dbReference type="ChEBI" id="CHEBI:15378"/>
        <dbReference type="ChEBI" id="CHEBI:57783"/>
        <dbReference type="ChEBI" id="CHEBI:58349"/>
        <dbReference type="ChEBI" id="CHEBI:58856"/>
        <dbReference type="ChEBI" id="CHEBI:65111"/>
        <dbReference type="EC" id="1.3.1.38"/>
    </reaction>
    <physiologicalReaction direction="left-to-right" evidence="18">
        <dbReference type="Rhea" id="RHEA:33764"/>
    </physiologicalReaction>
</comment>
<evidence type="ECO:0000256" key="15">
    <source>
        <dbReference type="ARBA" id="ARBA00047570"/>
    </source>
</evidence>
<evidence type="ECO:0000256" key="16">
    <source>
        <dbReference type="ARBA" id="ARBA00048686"/>
    </source>
</evidence>
<dbReference type="PANTHER" id="PTHR24317">
    <property type="entry name" value="PEROXISOMAL TRANS-2-ENOYL-COA REDUCTASE"/>
    <property type="match status" value="1"/>
</dbReference>
<evidence type="ECO:0000256" key="8">
    <source>
        <dbReference type="ARBA" id="ARBA00023098"/>
    </source>
</evidence>
<keyword evidence="7" id="KW-0560">Oxidoreductase</keyword>
<keyword evidence="10" id="KW-0275">Fatty acid biosynthesis</keyword>
<dbReference type="InterPro" id="IPR002347">
    <property type="entry name" value="SDR_fam"/>
</dbReference>
<comment type="catalytic activity">
    <reaction evidence="16">
        <text>(2E)-tetradecenoyl-CoA + NADPH + H(+) = tetradecanoyl-CoA + NADP(+)</text>
        <dbReference type="Rhea" id="RHEA:44968"/>
        <dbReference type="ChEBI" id="CHEBI:15378"/>
        <dbReference type="ChEBI" id="CHEBI:57385"/>
        <dbReference type="ChEBI" id="CHEBI:57783"/>
        <dbReference type="ChEBI" id="CHEBI:58349"/>
        <dbReference type="ChEBI" id="CHEBI:61405"/>
    </reaction>
    <physiologicalReaction direction="left-to-right" evidence="16">
        <dbReference type="Rhea" id="RHEA:44969"/>
    </physiologicalReaction>
</comment>
<keyword evidence="5" id="KW-0276">Fatty acid metabolism</keyword>
<comment type="catalytic activity">
    <reaction evidence="17">
        <text>(2E)-hexenoyl-CoA + NADPH + H(+) = hexanoyl-CoA + NADP(+)</text>
        <dbReference type="Rhea" id="RHEA:44956"/>
        <dbReference type="ChEBI" id="CHEBI:15378"/>
        <dbReference type="ChEBI" id="CHEBI:57783"/>
        <dbReference type="ChEBI" id="CHEBI:58349"/>
        <dbReference type="ChEBI" id="CHEBI:62077"/>
        <dbReference type="ChEBI" id="CHEBI:62620"/>
    </reaction>
    <physiologicalReaction direction="left-to-right" evidence="17">
        <dbReference type="Rhea" id="RHEA:44957"/>
    </physiologicalReaction>
</comment>
<evidence type="ECO:0000256" key="19">
    <source>
        <dbReference type="ARBA" id="ARBA00049386"/>
    </source>
</evidence>
<evidence type="ECO:0000256" key="12">
    <source>
        <dbReference type="ARBA" id="ARBA00038622"/>
    </source>
</evidence>
<keyword evidence="8" id="KW-0443">Lipid metabolism</keyword>
<dbReference type="Proteomes" id="UP000217154">
    <property type="component" value="Chromosome"/>
</dbReference>
<dbReference type="InterPro" id="IPR052388">
    <property type="entry name" value="Peroxisomal_t2-enoyl-CoA_red"/>
</dbReference>
<dbReference type="GO" id="GO:0006633">
    <property type="term" value="P:fatty acid biosynthetic process"/>
    <property type="evidence" value="ECO:0007669"/>
    <property type="project" value="UniProtKB-KW"/>
</dbReference>
<evidence type="ECO:0000256" key="7">
    <source>
        <dbReference type="ARBA" id="ARBA00023002"/>
    </source>
</evidence>
<keyword evidence="9" id="KW-0576">Peroxisome</keyword>
<dbReference type="EMBL" id="CP023284">
    <property type="protein sequence ID" value="ATA55217.1"/>
    <property type="molecule type" value="Genomic_DNA"/>
</dbReference>
<evidence type="ECO:0000256" key="2">
    <source>
        <dbReference type="ARBA" id="ARBA00005189"/>
    </source>
</evidence>
<dbReference type="AlphaFoldDB" id="A0A250DLG9"/>
<dbReference type="KEGG" id="vbo:CKY39_19850"/>
<keyword evidence="4" id="KW-0597">Phosphoprotein</keyword>
<comment type="function">
    <text evidence="11">Participates in chain elongation of fatty acids. Catalyzes the reduction of trans-2-enoyl-CoAs of varying chain lengths from 6:1 to 16:1, having maximum activity with 10:1 CoA. Has no 2,4-dienoyl-CoA reductase activity.</text>
</comment>
<comment type="pathway">
    <text evidence="2">Lipid metabolism.</text>
</comment>
<dbReference type="PRINTS" id="PR00081">
    <property type="entry name" value="GDHRDH"/>
</dbReference>
<evidence type="ECO:0000313" key="22">
    <source>
        <dbReference type="Proteomes" id="UP000217154"/>
    </source>
</evidence>
<evidence type="ECO:0000256" key="11">
    <source>
        <dbReference type="ARBA" id="ARBA00037124"/>
    </source>
</evidence>
<gene>
    <name evidence="21" type="ORF">CKY39_19850</name>
</gene>
<comment type="catalytic activity">
    <reaction evidence="19">
        <text>(2E)-decenoyl-CoA + NADPH + H(+) = decanoyl-CoA + NADP(+)</text>
        <dbReference type="Rhea" id="RHEA:44960"/>
        <dbReference type="ChEBI" id="CHEBI:15378"/>
        <dbReference type="ChEBI" id="CHEBI:57783"/>
        <dbReference type="ChEBI" id="CHEBI:58349"/>
        <dbReference type="ChEBI" id="CHEBI:61406"/>
        <dbReference type="ChEBI" id="CHEBI:61430"/>
    </reaction>
    <physiologicalReaction direction="left-to-right" evidence="19">
        <dbReference type="Rhea" id="RHEA:44961"/>
    </physiologicalReaction>
</comment>
<evidence type="ECO:0000256" key="6">
    <source>
        <dbReference type="ARBA" id="ARBA00022857"/>
    </source>
</evidence>
<dbReference type="Gene3D" id="3.40.50.720">
    <property type="entry name" value="NAD(P)-binding Rossmann-like Domain"/>
    <property type="match status" value="1"/>
</dbReference>
<evidence type="ECO:0000256" key="14">
    <source>
        <dbReference type="ARBA" id="ARBA00041063"/>
    </source>
</evidence>
<evidence type="ECO:0000313" key="21">
    <source>
        <dbReference type="EMBL" id="ATA55217.1"/>
    </source>
</evidence>
<dbReference type="GeneID" id="82267929"/>
<proteinExistence type="predicted"/>
<evidence type="ECO:0000256" key="20">
    <source>
        <dbReference type="ARBA" id="ARBA00049559"/>
    </source>
</evidence>
<dbReference type="Pfam" id="PF13561">
    <property type="entry name" value="adh_short_C2"/>
    <property type="match status" value="1"/>
</dbReference>
<comment type="subunit">
    <text evidence="12">Interacts with PEX5, probably required to target it into peroxisomes.</text>
</comment>
<protein>
    <recommendedName>
        <fullName evidence="14">Peroxisomal trans-2-enoyl-CoA reductase</fullName>
        <ecNumber evidence="13">1.3.1.38</ecNumber>
    </recommendedName>
</protein>
<reference evidence="21 22" key="1">
    <citation type="submission" date="2017-09" db="EMBL/GenBank/DDBJ databases">
        <title>The diverse metabolic capabilities of V. boronicumulans make it an excellent choice for continued studies on novel biodegradation.</title>
        <authorList>
            <person name="Sun S."/>
        </authorList>
    </citation>
    <scope>NUCLEOTIDE SEQUENCE [LARGE SCALE GENOMIC DNA]</scope>
    <source>
        <strain evidence="21 22">J1</strain>
    </source>
</reference>
<organism evidence="21 22">
    <name type="scientific">Variovorax boronicumulans</name>
    <dbReference type="NCBI Taxonomy" id="436515"/>
    <lineage>
        <taxon>Bacteria</taxon>
        <taxon>Pseudomonadati</taxon>
        <taxon>Pseudomonadota</taxon>
        <taxon>Betaproteobacteria</taxon>
        <taxon>Burkholderiales</taxon>
        <taxon>Comamonadaceae</taxon>
        <taxon>Variovorax</taxon>
    </lineage>
</organism>
<keyword evidence="6" id="KW-0521">NADP</keyword>
<evidence type="ECO:0000256" key="5">
    <source>
        <dbReference type="ARBA" id="ARBA00022832"/>
    </source>
</evidence>
<evidence type="ECO:0000256" key="13">
    <source>
        <dbReference type="ARBA" id="ARBA00038849"/>
    </source>
</evidence>
<dbReference type="EC" id="1.3.1.38" evidence="13"/>
<dbReference type="GO" id="GO:0019166">
    <property type="term" value="F:trans-2-enoyl-CoA reductase (NADPH) activity"/>
    <property type="evidence" value="ECO:0007669"/>
    <property type="project" value="UniProtKB-EC"/>
</dbReference>
<evidence type="ECO:0000256" key="10">
    <source>
        <dbReference type="ARBA" id="ARBA00023160"/>
    </source>
</evidence>
<keyword evidence="3" id="KW-0444">Lipid biosynthesis</keyword>
<evidence type="ECO:0000256" key="9">
    <source>
        <dbReference type="ARBA" id="ARBA00023140"/>
    </source>
</evidence>
<evidence type="ECO:0000256" key="3">
    <source>
        <dbReference type="ARBA" id="ARBA00022516"/>
    </source>
</evidence>
<evidence type="ECO:0000256" key="4">
    <source>
        <dbReference type="ARBA" id="ARBA00022553"/>
    </source>
</evidence>
<dbReference type="InterPro" id="IPR036291">
    <property type="entry name" value="NAD(P)-bd_dom_sf"/>
</dbReference>
<sequence length="300" mass="32474">MFEASLMRGQRILVTGGGTGLGRAMAERFLSLGADVAICGRRQAVCEETAAAWRQQFPDRRIDAFGVDIRIAQQVDDMVESLFQSGGLTGLVNNAAGNFVSPTESLSPRAFDAVANIVFHGSFYVTQAVGKRWVAQAKSGAWKPGDAFRSVMSIIVTWVDNGSPYVVPSAMSKAGIEVMTKSLAVEWARHGIRLNAVGPGEIPTEGMSKRLNPGEEPGARSIKTNPMARVGRMSELQNLASFLMAPGQCDWLTGQSIMMDGGNALATGGNFYELREWSDADWLAARERIEAQNQKDKAQR</sequence>
<comment type="catalytic activity">
    <reaction evidence="15">
        <text>(2E)-dodecenoyl-CoA + NADPH + H(+) = dodecanoyl-CoA + NADP(+)</text>
        <dbReference type="Rhea" id="RHEA:44964"/>
        <dbReference type="ChEBI" id="CHEBI:15378"/>
        <dbReference type="ChEBI" id="CHEBI:57330"/>
        <dbReference type="ChEBI" id="CHEBI:57375"/>
        <dbReference type="ChEBI" id="CHEBI:57783"/>
        <dbReference type="ChEBI" id="CHEBI:58349"/>
    </reaction>
    <physiologicalReaction direction="left-to-right" evidence="15">
        <dbReference type="Rhea" id="RHEA:44965"/>
    </physiologicalReaction>
</comment>
<comment type="subcellular location">
    <subcellularLocation>
        <location evidence="1">Peroxisome</location>
    </subcellularLocation>
</comment>
<dbReference type="PANTHER" id="PTHR24317:SF7">
    <property type="entry name" value="PEROXISOMAL TRANS-2-ENOYL-COA REDUCTASE"/>
    <property type="match status" value="1"/>
</dbReference>
<dbReference type="RefSeq" id="WP_095745627.1">
    <property type="nucleotide sequence ID" value="NZ_BKDH01000001.1"/>
</dbReference>
<evidence type="ECO:0000256" key="1">
    <source>
        <dbReference type="ARBA" id="ARBA00004275"/>
    </source>
</evidence>
<comment type="catalytic activity">
    <reaction evidence="20">
        <text>(2E)-octenoyl-CoA + NADPH + H(+) = octanoyl-CoA + NADP(+)</text>
        <dbReference type="Rhea" id="RHEA:44952"/>
        <dbReference type="ChEBI" id="CHEBI:15378"/>
        <dbReference type="ChEBI" id="CHEBI:57386"/>
        <dbReference type="ChEBI" id="CHEBI:57783"/>
        <dbReference type="ChEBI" id="CHEBI:58349"/>
        <dbReference type="ChEBI" id="CHEBI:62242"/>
    </reaction>
    <physiologicalReaction direction="left-to-right" evidence="20">
        <dbReference type="Rhea" id="RHEA:44953"/>
    </physiologicalReaction>
</comment>
<dbReference type="SUPFAM" id="SSF51735">
    <property type="entry name" value="NAD(P)-binding Rossmann-fold domains"/>
    <property type="match status" value="1"/>
</dbReference>
<evidence type="ECO:0000256" key="18">
    <source>
        <dbReference type="ARBA" id="ARBA00049251"/>
    </source>
</evidence>